<evidence type="ECO:0000313" key="1">
    <source>
        <dbReference type="EMBL" id="KAE9396841.1"/>
    </source>
</evidence>
<organism evidence="1 2">
    <name type="scientific">Gymnopus androsaceus JB14</name>
    <dbReference type="NCBI Taxonomy" id="1447944"/>
    <lineage>
        <taxon>Eukaryota</taxon>
        <taxon>Fungi</taxon>
        <taxon>Dikarya</taxon>
        <taxon>Basidiomycota</taxon>
        <taxon>Agaricomycotina</taxon>
        <taxon>Agaricomycetes</taxon>
        <taxon>Agaricomycetidae</taxon>
        <taxon>Agaricales</taxon>
        <taxon>Marasmiineae</taxon>
        <taxon>Omphalotaceae</taxon>
        <taxon>Gymnopus</taxon>
    </lineage>
</organism>
<dbReference type="OrthoDB" id="184880at2759"/>
<dbReference type="Pfam" id="PF13489">
    <property type="entry name" value="Methyltransf_23"/>
    <property type="match status" value="1"/>
</dbReference>
<name>A0A6A4HGL6_9AGAR</name>
<keyword evidence="1" id="KW-0489">Methyltransferase</keyword>
<evidence type="ECO:0000313" key="2">
    <source>
        <dbReference type="Proteomes" id="UP000799118"/>
    </source>
</evidence>
<dbReference type="PANTHER" id="PTHR43591">
    <property type="entry name" value="METHYLTRANSFERASE"/>
    <property type="match status" value="1"/>
</dbReference>
<dbReference type="Proteomes" id="UP000799118">
    <property type="component" value="Unassembled WGS sequence"/>
</dbReference>
<dbReference type="Gene3D" id="3.40.50.150">
    <property type="entry name" value="Vaccinia Virus protein VP39"/>
    <property type="match status" value="1"/>
</dbReference>
<dbReference type="GO" id="GO:0008168">
    <property type="term" value="F:methyltransferase activity"/>
    <property type="evidence" value="ECO:0007669"/>
    <property type="project" value="UniProtKB-KW"/>
</dbReference>
<dbReference type="AlphaFoldDB" id="A0A6A4HGL6"/>
<keyword evidence="1" id="KW-0808">Transferase</keyword>
<dbReference type="EMBL" id="ML769507">
    <property type="protein sequence ID" value="KAE9396841.1"/>
    <property type="molecule type" value="Genomic_DNA"/>
</dbReference>
<reference evidence="1" key="1">
    <citation type="journal article" date="2019" name="Environ. Microbiol.">
        <title>Fungal ecological strategies reflected in gene transcription - a case study of two litter decomposers.</title>
        <authorList>
            <person name="Barbi F."/>
            <person name="Kohler A."/>
            <person name="Barry K."/>
            <person name="Baskaran P."/>
            <person name="Daum C."/>
            <person name="Fauchery L."/>
            <person name="Ihrmark K."/>
            <person name="Kuo A."/>
            <person name="LaButti K."/>
            <person name="Lipzen A."/>
            <person name="Morin E."/>
            <person name="Grigoriev I.V."/>
            <person name="Henrissat B."/>
            <person name="Lindahl B."/>
            <person name="Martin F."/>
        </authorList>
    </citation>
    <scope>NUCLEOTIDE SEQUENCE</scope>
    <source>
        <strain evidence="1">JB14</strain>
    </source>
</reference>
<accession>A0A6A4HGL6</accession>
<dbReference type="GO" id="GO:0032259">
    <property type="term" value="P:methylation"/>
    <property type="evidence" value="ECO:0007669"/>
    <property type="project" value="UniProtKB-KW"/>
</dbReference>
<protein>
    <submittedName>
        <fullName evidence="1">S-adenosyl-L-methionine-dependent methyltransferase</fullName>
    </submittedName>
</protein>
<sequence>MLSSPSQEYLLPSDKRETGRLNLQHRIIVKAFNQLALAPLSLKAGDRVLESGAGSGIWALEFCEQNRKESIPLNVQCIDLSPDQFPLQYPPEIQFSLYSITDLPANWSDTFVYVHQRLLVAALNPSQWKEAINQIFRVLRAGGWAEFVESPTKVRHFGVGPNSKQLVRLGDLLYKEKDRVGDLEDYLPSILKGAGFVDIHRESRDVPISASIEDGLDRVQQWYDLWKGMKGAILAAGGYGIVKTEAEYESLLLGCREEWMESKDAYTTYWTIIARKPRGLRTLAV</sequence>
<dbReference type="PANTHER" id="PTHR43591:SF24">
    <property type="entry name" value="2-METHOXY-6-POLYPRENYL-1,4-BENZOQUINOL METHYLASE, MITOCHONDRIAL"/>
    <property type="match status" value="1"/>
</dbReference>
<dbReference type="InterPro" id="IPR029063">
    <property type="entry name" value="SAM-dependent_MTases_sf"/>
</dbReference>
<dbReference type="SUPFAM" id="SSF53335">
    <property type="entry name" value="S-adenosyl-L-methionine-dependent methyltransferases"/>
    <property type="match status" value="1"/>
</dbReference>
<gene>
    <name evidence="1" type="ORF">BT96DRAFT_958088</name>
</gene>
<proteinExistence type="predicted"/>
<keyword evidence="2" id="KW-1185">Reference proteome</keyword>